<keyword evidence="6 15" id="KW-0812">Transmembrane</keyword>
<reference evidence="16" key="1">
    <citation type="submission" date="2019-08" db="EMBL/GenBank/DDBJ databases">
        <authorList>
            <person name="Kucharzyk K."/>
            <person name="Murdoch R.W."/>
            <person name="Higgins S."/>
            <person name="Loffler F."/>
        </authorList>
    </citation>
    <scope>NUCLEOTIDE SEQUENCE</scope>
</reference>
<keyword evidence="7" id="KW-0547">Nucleotide-binding</keyword>
<dbReference type="GO" id="GO:0005524">
    <property type="term" value="F:ATP binding"/>
    <property type="evidence" value="ECO:0007669"/>
    <property type="project" value="UniProtKB-KW"/>
</dbReference>
<evidence type="ECO:0000256" key="2">
    <source>
        <dbReference type="ARBA" id="ARBA00005967"/>
    </source>
</evidence>
<evidence type="ECO:0000256" key="13">
    <source>
        <dbReference type="ARBA" id="ARBA00023209"/>
    </source>
</evidence>
<feature type="transmembrane region" description="Helical" evidence="15">
    <location>
        <begin position="137"/>
        <end position="159"/>
    </location>
</feature>
<keyword evidence="10 15" id="KW-1133">Transmembrane helix</keyword>
<protein>
    <submittedName>
        <fullName evidence="16">Undecaprenol kinase</fullName>
        <ecNumber evidence="16">2.7.1.66</ecNumber>
    </submittedName>
</protein>
<gene>
    <name evidence="16" type="primary">dgkA_4</name>
    <name evidence="16" type="ORF">SDC9_14974</name>
</gene>
<sequence length="167" mass="18325">MPAFCIILLYSLIVGSAAITKFYGLPPALSENKNYFRHTKPSNMNLSFLPKLVKSIRCATSGIFQATKTELNLRIHFAAVSVVTATGLILGLSQQEWIAILFLFALVISVELLNTSFEKLCDVIDPEYNNSIRQIKDIAAGAVLWSSVIAIIAGILIFAPKLLIILK</sequence>
<keyword evidence="3" id="KW-1003">Cell membrane</keyword>
<dbReference type="CDD" id="cd14265">
    <property type="entry name" value="UDPK_IM_like"/>
    <property type="match status" value="1"/>
</dbReference>
<comment type="similarity">
    <text evidence="2">Belongs to the bacterial diacylglycerol kinase family.</text>
</comment>
<proteinExistence type="inferred from homology"/>
<evidence type="ECO:0000256" key="12">
    <source>
        <dbReference type="ARBA" id="ARBA00023136"/>
    </source>
</evidence>
<feature type="transmembrane region" description="Helical" evidence="15">
    <location>
        <begin position="73"/>
        <end position="90"/>
    </location>
</feature>
<dbReference type="InterPro" id="IPR036945">
    <property type="entry name" value="DAGK_sf"/>
</dbReference>
<keyword evidence="8 16" id="KW-0418">Kinase</keyword>
<dbReference type="Gene3D" id="1.10.287.3610">
    <property type="match status" value="1"/>
</dbReference>
<keyword evidence="13" id="KW-0594">Phospholipid biosynthesis</keyword>
<dbReference type="AlphaFoldDB" id="A0A644TQF9"/>
<evidence type="ECO:0000256" key="7">
    <source>
        <dbReference type="ARBA" id="ARBA00022741"/>
    </source>
</evidence>
<evidence type="ECO:0000313" key="16">
    <source>
        <dbReference type="EMBL" id="MPL69238.1"/>
    </source>
</evidence>
<keyword evidence="12 15" id="KW-0472">Membrane</keyword>
<evidence type="ECO:0000256" key="6">
    <source>
        <dbReference type="ARBA" id="ARBA00022692"/>
    </source>
</evidence>
<keyword evidence="9" id="KW-0067">ATP-binding</keyword>
<comment type="subcellular location">
    <subcellularLocation>
        <location evidence="1">Cell membrane</location>
        <topology evidence="1">Multi-pass membrane protein</topology>
    </subcellularLocation>
</comment>
<evidence type="ECO:0000256" key="10">
    <source>
        <dbReference type="ARBA" id="ARBA00022989"/>
    </source>
</evidence>
<evidence type="ECO:0000256" key="11">
    <source>
        <dbReference type="ARBA" id="ARBA00023098"/>
    </source>
</evidence>
<dbReference type="GO" id="GO:0008654">
    <property type="term" value="P:phospholipid biosynthetic process"/>
    <property type="evidence" value="ECO:0007669"/>
    <property type="project" value="UniProtKB-KW"/>
</dbReference>
<accession>A0A644TQF9</accession>
<keyword evidence="5 16" id="KW-0808">Transferase</keyword>
<evidence type="ECO:0000256" key="4">
    <source>
        <dbReference type="ARBA" id="ARBA00022516"/>
    </source>
</evidence>
<keyword evidence="4" id="KW-0444">Lipid biosynthesis</keyword>
<evidence type="ECO:0000256" key="14">
    <source>
        <dbReference type="ARBA" id="ARBA00023264"/>
    </source>
</evidence>
<dbReference type="EC" id="2.7.1.66" evidence="16"/>
<keyword evidence="14" id="KW-1208">Phospholipid metabolism</keyword>
<dbReference type="PANTHER" id="PTHR34299:SF1">
    <property type="entry name" value="DIACYLGLYCEROL KINASE"/>
    <property type="match status" value="1"/>
</dbReference>
<evidence type="ECO:0000256" key="8">
    <source>
        <dbReference type="ARBA" id="ARBA00022777"/>
    </source>
</evidence>
<keyword evidence="11" id="KW-0443">Lipid metabolism</keyword>
<feature type="transmembrane region" description="Helical" evidence="15">
    <location>
        <begin position="97"/>
        <end position="117"/>
    </location>
</feature>
<name>A0A644TQF9_9ZZZZ</name>
<evidence type="ECO:0000256" key="9">
    <source>
        <dbReference type="ARBA" id="ARBA00022840"/>
    </source>
</evidence>
<evidence type="ECO:0000256" key="3">
    <source>
        <dbReference type="ARBA" id="ARBA00022475"/>
    </source>
</evidence>
<dbReference type="InterPro" id="IPR033717">
    <property type="entry name" value="UDPK"/>
</dbReference>
<dbReference type="PANTHER" id="PTHR34299">
    <property type="entry name" value="DIACYLGLYCEROL KINASE"/>
    <property type="match status" value="1"/>
</dbReference>
<dbReference type="EMBL" id="VSSQ01000045">
    <property type="protein sequence ID" value="MPL69238.1"/>
    <property type="molecule type" value="Genomic_DNA"/>
</dbReference>
<organism evidence="16">
    <name type="scientific">bioreactor metagenome</name>
    <dbReference type="NCBI Taxonomy" id="1076179"/>
    <lineage>
        <taxon>unclassified sequences</taxon>
        <taxon>metagenomes</taxon>
        <taxon>ecological metagenomes</taxon>
    </lineage>
</organism>
<evidence type="ECO:0000256" key="15">
    <source>
        <dbReference type="SAM" id="Phobius"/>
    </source>
</evidence>
<dbReference type="GO" id="GO:0036433">
    <property type="term" value="F:di-trans, poly-cis-undecaprenol kinase activity"/>
    <property type="evidence" value="ECO:0007669"/>
    <property type="project" value="UniProtKB-EC"/>
</dbReference>
<dbReference type="InterPro" id="IPR000829">
    <property type="entry name" value="DAGK"/>
</dbReference>
<dbReference type="Pfam" id="PF01219">
    <property type="entry name" value="DAGK_prokar"/>
    <property type="match status" value="1"/>
</dbReference>
<dbReference type="GO" id="GO:0005886">
    <property type="term" value="C:plasma membrane"/>
    <property type="evidence" value="ECO:0007669"/>
    <property type="project" value="UniProtKB-SubCell"/>
</dbReference>
<comment type="caution">
    <text evidence="16">The sequence shown here is derived from an EMBL/GenBank/DDBJ whole genome shotgun (WGS) entry which is preliminary data.</text>
</comment>
<evidence type="ECO:0000256" key="1">
    <source>
        <dbReference type="ARBA" id="ARBA00004651"/>
    </source>
</evidence>
<evidence type="ECO:0000256" key="5">
    <source>
        <dbReference type="ARBA" id="ARBA00022679"/>
    </source>
</evidence>